<feature type="region of interest" description="Disordered" evidence="1">
    <location>
        <begin position="611"/>
        <end position="664"/>
    </location>
</feature>
<organism evidence="2 3">
    <name type="scientific">Edaphochlamys debaryana</name>
    <dbReference type="NCBI Taxonomy" id="47281"/>
    <lineage>
        <taxon>Eukaryota</taxon>
        <taxon>Viridiplantae</taxon>
        <taxon>Chlorophyta</taxon>
        <taxon>core chlorophytes</taxon>
        <taxon>Chlorophyceae</taxon>
        <taxon>CS clade</taxon>
        <taxon>Chlamydomonadales</taxon>
        <taxon>Chlamydomonadales incertae sedis</taxon>
        <taxon>Edaphochlamys</taxon>
    </lineage>
</organism>
<name>A0A835YAC5_9CHLO</name>
<dbReference type="GO" id="GO:0004674">
    <property type="term" value="F:protein serine/threonine kinase activity"/>
    <property type="evidence" value="ECO:0007669"/>
    <property type="project" value="TreeGrafter"/>
</dbReference>
<sequence length="1028" mass="102370">MAGRFKTILGCLRPRSRSPEPIREGSVAAPRAVALAALSSPGLTGNPSCGGQQQASEPQYATTSQRNVVGQEDERQRAFGPTAWVASCVSGATEVLHNSANALVIKSSVAEGAFEVRLQVVEQPAEALAAAELAHLAAALPVHTNLSRTVASGYGFVHPPSSRSGAPELHVTDAVLTSAFPAEAVHSSPSTAPLPSASSVRGDTSPAAGPPAGTRSIWAALGGNRTAPGGGGASGGGAGGSGFRIVSGAIGSAATGTAMLGTAGSGFPLTLATTHTGDLSMTPATTGTLENLPSLGEELTSGGGGMAAAAVAALGGPSGPSCRTPYGTSRGLVQSQSQSQGLGSRLWSSRQPSRGLRHWALRSQPHLQMVEGAEPWEDQGPASQPRHADFNRPSNFSSNAGAAADCVSGSAAGPTANARPPPVVRRVSATAIGCGTGADDGRTSAAGGTAGAQQQVLRWLVEVAARGRLSAAGSEAGGAGSGGGTAPRCAVAVLVSEWCDAGSLLQVMQVQAHTLAPSRSVSFAARRTPSTGQDAIAHIVHGYPAPAAAAVTAPSAPVAIGPSVAGAPARLSAGELVLSTSAPSGNRAAMARAELALRRSVTSADGSAVGALDWQPVSPLPSTPAGSHPGTVRAEKEGGGNGGGCGSAPGWTPAAQGMSPRPSPDALRAVAAQVAALRAALQVAQGLAHLHACGDYHPDLSTAAIRCTHVADQALPAVTLSSSALPESGELVALHRIGLGMSAATTSAAVGPAAGGEEALQLEALVASTPLGQVVCKVAPASALGFSATCDETPDAHCAILGVNESGSLAAAQAQGATLAAVASGAARSGAGSRRGSVSGGLTPAWPALRLPSNTASWGSKGLAYVPPEALSAERAAASVPTAAAATTPVDEACAVAAGHTAGEAHARPAQQQRQQQEQTERDAAWYGAAANVYSFGQLLFHLVVGRAPFYEMHPAQILVGKLTGDLVPAWPEDTDAGVRALGVACVRRDPAERPSMEEVVPYVERALRRVVVRAARELRRSGGLEGA</sequence>
<evidence type="ECO:0000256" key="1">
    <source>
        <dbReference type="SAM" id="MobiDB-lite"/>
    </source>
</evidence>
<feature type="region of interest" description="Disordered" evidence="1">
    <location>
        <begin position="901"/>
        <end position="920"/>
    </location>
</feature>
<feature type="compositionally biased region" description="Low complexity" evidence="1">
    <location>
        <begin position="187"/>
        <end position="199"/>
    </location>
</feature>
<dbReference type="AlphaFoldDB" id="A0A835YAC5"/>
<dbReference type="OrthoDB" id="563060at2759"/>
<reference evidence="2" key="1">
    <citation type="journal article" date="2020" name="bioRxiv">
        <title>Comparative genomics of Chlamydomonas.</title>
        <authorList>
            <person name="Craig R.J."/>
            <person name="Hasan A.R."/>
            <person name="Ness R.W."/>
            <person name="Keightley P.D."/>
        </authorList>
    </citation>
    <scope>NUCLEOTIDE SEQUENCE</scope>
    <source>
        <strain evidence="2">CCAP 11/70</strain>
    </source>
</reference>
<dbReference type="SUPFAM" id="SSF56112">
    <property type="entry name" value="Protein kinase-like (PK-like)"/>
    <property type="match status" value="1"/>
</dbReference>
<feature type="region of interest" description="Disordered" evidence="1">
    <location>
        <begin position="44"/>
        <end position="73"/>
    </location>
</feature>
<feature type="region of interest" description="Disordered" evidence="1">
    <location>
        <begin position="375"/>
        <end position="397"/>
    </location>
</feature>
<feature type="region of interest" description="Disordered" evidence="1">
    <location>
        <begin position="321"/>
        <end position="350"/>
    </location>
</feature>
<feature type="compositionally biased region" description="Low complexity" evidence="1">
    <location>
        <begin position="908"/>
        <end position="918"/>
    </location>
</feature>
<dbReference type="PANTHER" id="PTHR44329">
    <property type="entry name" value="SERINE/THREONINE-PROTEIN KINASE TNNI3K-RELATED"/>
    <property type="match status" value="1"/>
</dbReference>
<evidence type="ECO:0000313" key="3">
    <source>
        <dbReference type="Proteomes" id="UP000612055"/>
    </source>
</evidence>
<dbReference type="Proteomes" id="UP000612055">
    <property type="component" value="Unassembled WGS sequence"/>
</dbReference>
<gene>
    <name evidence="2" type="ORF">HYH03_002826</name>
</gene>
<dbReference type="PANTHER" id="PTHR44329:SF214">
    <property type="entry name" value="PROTEIN KINASE DOMAIN-CONTAINING PROTEIN"/>
    <property type="match status" value="1"/>
</dbReference>
<evidence type="ECO:0000313" key="2">
    <source>
        <dbReference type="EMBL" id="KAG2499247.1"/>
    </source>
</evidence>
<dbReference type="InterPro" id="IPR011009">
    <property type="entry name" value="Kinase-like_dom_sf"/>
</dbReference>
<dbReference type="InterPro" id="IPR051681">
    <property type="entry name" value="Ser/Thr_Kinases-Pseudokinases"/>
</dbReference>
<accession>A0A835YAC5</accession>
<feature type="compositionally biased region" description="Low complexity" evidence="1">
    <location>
        <begin position="329"/>
        <end position="350"/>
    </location>
</feature>
<dbReference type="EMBL" id="JAEHOE010000007">
    <property type="protein sequence ID" value="KAG2499247.1"/>
    <property type="molecule type" value="Genomic_DNA"/>
</dbReference>
<proteinExistence type="predicted"/>
<comment type="caution">
    <text evidence="2">The sequence shown here is derived from an EMBL/GenBank/DDBJ whole genome shotgun (WGS) entry which is preliminary data.</text>
</comment>
<feature type="region of interest" description="Disordered" evidence="1">
    <location>
        <begin position="185"/>
        <end position="236"/>
    </location>
</feature>
<feature type="region of interest" description="Disordered" evidence="1">
    <location>
        <begin position="405"/>
        <end position="424"/>
    </location>
</feature>
<keyword evidence="3" id="KW-1185">Reference proteome</keyword>
<evidence type="ECO:0008006" key="4">
    <source>
        <dbReference type="Google" id="ProtNLM"/>
    </source>
</evidence>
<dbReference type="Gene3D" id="1.10.510.10">
    <property type="entry name" value="Transferase(Phosphotransferase) domain 1"/>
    <property type="match status" value="1"/>
</dbReference>
<feature type="compositionally biased region" description="Polar residues" evidence="1">
    <location>
        <begin position="44"/>
        <end position="68"/>
    </location>
</feature>
<protein>
    <recommendedName>
        <fullName evidence="4">Protein kinase domain-containing protein</fullName>
    </recommendedName>
</protein>